<evidence type="ECO:0000259" key="1">
    <source>
        <dbReference type="Pfam" id="PF13298"/>
    </source>
</evidence>
<gene>
    <name evidence="2" type="ORF">HOV93_47430</name>
</gene>
<name>A0A7V8V9Q3_9BACT</name>
<dbReference type="InterPro" id="IPR014144">
    <property type="entry name" value="LigD_PE_domain"/>
</dbReference>
<dbReference type="AlphaFoldDB" id="A0A7V8V9Q3"/>
<organism evidence="2 3">
    <name type="scientific">Bremerella alba</name>
    <dbReference type="NCBI Taxonomy" id="980252"/>
    <lineage>
        <taxon>Bacteria</taxon>
        <taxon>Pseudomonadati</taxon>
        <taxon>Planctomycetota</taxon>
        <taxon>Planctomycetia</taxon>
        <taxon>Pirellulales</taxon>
        <taxon>Pirellulaceae</taxon>
        <taxon>Bremerella</taxon>
    </lineage>
</organism>
<evidence type="ECO:0000313" key="2">
    <source>
        <dbReference type="EMBL" id="MBA2117544.1"/>
    </source>
</evidence>
<reference evidence="2 3" key="1">
    <citation type="submission" date="2020-05" db="EMBL/GenBank/DDBJ databases">
        <title>Bremerella alba sp. nov., a novel planctomycete isolated from the surface of the macroalga Fucus spiralis.</title>
        <authorList>
            <person name="Godinho O."/>
            <person name="Botelho R."/>
            <person name="Albuquerque L."/>
            <person name="Wiegand S."/>
            <person name="Da Costa M.S."/>
            <person name="Lobo-Da-Cunha A."/>
            <person name="Jogler C."/>
            <person name="Lage O.M."/>
        </authorList>
    </citation>
    <scope>NUCLEOTIDE SEQUENCE [LARGE SCALE GENOMIC DNA]</scope>
    <source>
        <strain evidence="2 3">FF15</strain>
    </source>
</reference>
<protein>
    <recommendedName>
        <fullName evidence="1">DNA ligase D 3'-phosphoesterase domain-containing protein</fullName>
    </recommendedName>
</protein>
<proteinExistence type="predicted"/>
<dbReference type="Pfam" id="PF13298">
    <property type="entry name" value="LigD_N"/>
    <property type="match status" value="1"/>
</dbReference>
<comment type="caution">
    <text evidence="2">The sequence shown here is derived from an EMBL/GenBank/DDBJ whole genome shotgun (WGS) entry which is preliminary data.</text>
</comment>
<dbReference type="EMBL" id="JABRWO010000016">
    <property type="protein sequence ID" value="MBA2117544.1"/>
    <property type="molecule type" value="Genomic_DNA"/>
</dbReference>
<dbReference type="RefSeq" id="WP_207398921.1">
    <property type="nucleotide sequence ID" value="NZ_JABRWO010000016.1"/>
</dbReference>
<accession>A0A7V8V9Q3</accession>
<keyword evidence="3" id="KW-1185">Reference proteome</keyword>
<dbReference type="Proteomes" id="UP000551616">
    <property type="component" value="Unassembled WGS sequence"/>
</dbReference>
<sequence>MPRYAILHHTTPSNAEKPDHYDLLLEDGDLLKTFTLESFPEVGLPVRAIADFDHRLIYLDYEGPVSDNRGEVTRADEGTFSWIIRQDDLATVHLQGERLQGRLILEIQDSSGDSCMGDEAGGS</sequence>
<evidence type="ECO:0000313" key="3">
    <source>
        <dbReference type="Proteomes" id="UP000551616"/>
    </source>
</evidence>
<feature type="domain" description="DNA ligase D 3'-phosphoesterase" evidence="1">
    <location>
        <begin position="18"/>
        <end position="105"/>
    </location>
</feature>